<dbReference type="PROSITE" id="PS51257">
    <property type="entry name" value="PROKAR_LIPOPROTEIN"/>
    <property type="match status" value="1"/>
</dbReference>
<dbReference type="Proteomes" id="UP000245959">
    <property type="component" value="Unassembled WGS sequence"/>
</dbReference>
<name>A0A2U1AVY1_9BACT</name>
<evidence type="ECO:0000313" key="3">
    <source>
        <dbReference type="EMBL" id="PVY40586.1"/>
    </source>
</evidence>
<gene>
    <name evidence="3" type="ORF">C8D82_11637</name>
</gene>
<feature type="region of interest" description="Disordered" evidence="1">
    <location>
        <begin position="29"/>
        <end position="50"/>
    </location>
</feature>
<dbReference type="EMBL" id="QEKH01000016">
    <property type="protein sequence ID" value="PVY40586.1"/>
    <property type="molecule type" value="Genomic_DNA"/>
</dbReference>
<feature type="chain" id="PRO_5015476544" evidence="2">
    <location>
        <begin position="23"/>
        <end position="409"/>
    </location>
</feature>
<proteinExistence type="predicted"/>
<reference evidence="3 4" key="1">
    <citation type="submission" date="2018-04" db="EMBL/GenBank/DDBJ databases">
        <title>Genomic Encyclopedia of Type Strains, Phase IV (KMG-IV): sequencing the most valuable type-strain genomes for metagenomic binning, comparative biology and taxonomic classification.</title>
        <authorList>
            <person name="Goeker M."/>
        </authorList>
    </citation>
    <scope>NUCLEOTIDE SEQUENCE [LARGE SCALE GENOMIC DNA]</scope>
    <source>
        <strain evidence="3 4">DSM 14823</strain>
    </source>
</reference>
<feature type="compositionally biased region" description="Low complexity" evidence="1">
    <location>
        <begin position="29"/>
        <end position="42"/>
    </location>
</feature>
<protein>
    <submittedName>
        <fullName evidence="3">Uncharacterized protein</fullName>
    </submittedName>
</protein>
<keyword evidence="4" id="KW-1185">Reference proteome</keyword>
<dbReference type="GeneID" id="78295589"/>
<evidence type="ECO:0000256" key="1">
    <source>
        <dbReference type="SAM" id="MobiDB-lite"/>
    </source>
</evidence>
<accession>A0A2U1AVY1</accession>
<dbReference type="AlphaFoldDB" id="A0A2U1AVY1"/>
<organism evidence="3 4">
    <name type="scientific">Victivallis vadensis</name>
    <dbReference type="NCBI Taxonomy" id="172901"/>
    <lineage>
        <taxon>Bacteria</taxon>
        <taxon>Pseudomonadati</taxon>
        <taxon>Lentisphaerota</taxon>
        <taxon>Lentisphaeria</taxon>
        <taxon>Victivallales</taxon>
        <taxon>Victivallaceae</taxon>
        <taxon>Victivallis</taxon>
    </lineage>
</organism>
<dbReference type="RefSeq" id="WP_116884291.1">
    <property type="nucleotide sequence ID" value="NZ_QEKH01000016.1"/>
</dbReference>
<feature type="signal peptide" evidence="2">
    <location>
        <begin position="1"/>
        <end position="22"/>
    </location>
</feature>
<evidence type="ECO:0000256" key="2">
    <source>
        <dbReference type="SAM" id="SignalP"/>
    </source>
</evidence>
<comment type="caution">
    <text evidence="3">The sequence shown here is derived from an EMBL/GenBank/DDBJ whole genome shotgun (WGS) entry which is preliminary data.</text>
</comment>
<keyword evidence="2" id="KW-0732">Signal</keyword>
<sequence length="409" mass="45169">MLKRLLTGISLLLLAGCGPLPAWRLPASAPAEEQMPEAEATPAPGPSAAVEEIPLPVTPAAVPVPEPEVEVEPPPLRAVFPLAQALREARYNLLEILTVESLQELAGEHVENRKLLLLPDIISSLRSTPAQYWPDGDPRLRYLDDAIAYNYLLSLPDNADMARARNSRAGQLLDYSQLALWSRLAAVREAIGLEDEARLPDLRREENSLLMELRLATGLPTAELEKIDFSTLAEVRPVAAEPAALQRYAAMNRSESAGTSFSASFPELVRKLYRFDRAAELLLAESLFRLPRKLDGLRLNDPAADLRGIAALACAVGAAFEVELDWRSLNRAYDEYRLHSLAVEVDPANRTARIKANEARLAWRLAWYRLLTDLGVPDVTGALPEHFPAPGGEAKRESRLLELLDRQQP</sequence>
<evidence type="ECO:0000313" key="4">
    <source>
        <dbReference type="Proteomes" id="UP000245959"/>
    </source>
</evidence>